<evidence type="ECO:0000259" key="12">
    <source>
        <dbReference type="Pfam" id="PF14840"/>
    </source>
</evidence>
<comment type="similarity">
    <text evidence="8">Belongs to the DNA polymerase HolA subunit family.</text>
</comment>
<evidence type="ECO:0000259" key="11">
    <source>
        <dbReference type="Pfam" id="PF06144"/>
    </source>
</evidence>
<protein>
    <recommendedName>
        <fullName evidence="2 10">DNA polymerase III subunit delta</fullName>
        <ecNumber evidence="1 10">2.7.7.7</ecNumber>
    </recommendedName>
</protein>
<sequence length="343" mass="38753">MIRIYPEQLAAQLSEGLRGSYFLCGNDPLLRQESHDAIIAAARQHQFLENLRFSVDNHTDWDALFTACQSLSLFTQRQTLTLEMPENGPATALATRLVQLAEMLHSDLILIVHLNKLSKAQENSQWFKALSGNGVMVPCTTPEQAQLPRWVSQRCTALGLSVDPQAINLLCYCYEGNLLALSQALERLSLLWPEGQLTLPRVEQAVNDAAHFSPYHWVDAILGGKSKRALHILQQLQKEAVEPVILLRTLQREVMTLLRLQQDQGSQPVRQLMDQHRIWQNRRPLFSAALQRLNKARLHQSIRLLAAIELMIKQDFGSDVWPALSTLTLQLSLDQSSPALDHV</sequence>
<dbReference type="eggNOG" id="COG1466">
    <property type="taxonomic scope" value="Bacteria"/>
</dbReference>
<keyword evidence="14" id="KW-1185">Reference proteome</keyword>
<dbReference type="AlphaFoldDB" id="A0A095TFM1"/>
<dbReference type="Pfam" id="PF06144">
    <property type="entry name" value="DNA_pol3_delta"/>
    <property type="match status" value="1"/>
</dbReference>
<comment type="caution">
    <text evidence="13">The sequence shown here is derived from an EMBL/GenBank/DDBJ whole genome shotgun (WGS) entry which is preliminary data.</text>
</comment>
<dbReference type="RefSeq" id="WP_038019513.1">
    <property type="nucleotide sequence ID" value="NZ_JPKR02000004.1"/>
</dbReference>
<keyword evidence="5" id="KW-0235">DNA replication</keyword>
<name>A0A095TFM1_9GAMM</name>
<evidence type="ECO:0000256" key="7">
    <source>
        <dbReference type="ARBA" id="ARBA00026073"/>
    </source>
</evidence>
<dbReference type="STRING" id="642227.HA49_09015"/>
<evidence type="ECO:0000313" key="13">
    <source>
        <dbReference type="EMBL" id="KGD75349.1"/>
    </source>
</evidence>
<reference evidence="13" key="1">
    <citation type="submission" date="2014-12" db="EMBL/GenBank/DDBJ databases">
        <title>The draft genome of the Tatumella morbirosei type strain, LMG23360T isolated from pineapple rot.</title>
        <authorList>
            <person name="Smits T.H."/>
            <person name="Palmer M."/>
            <person name="Venter S.N."/>
            <person name="Duffy B."/>
            <person name="Steenkamp E.T."/>
            <person name="Chan W.Y."/>
            <person name="Coutinho T.A."/>
            <person name="Coetzee M.P."/>
            <person name="De Maayer P."/>
        </authorList>
    </citation>
    <scope>NUCLEOTIDE SEQUENCE [LARGE SCALE GENOMIC DNA]</scope>
    <source>
        <strain evidence="13">LMG 23360</strain>
    </source>
</reference>
<evidence type="ECO:0000256" key="5">
    <source>
        <dbReference type="ARBA" id="ARBA00022705"/>
    </source>
</evidence>
<dbReference type="FunFam" id="1.10.8.60:FF:000041">
    <property type="entry name" value="DNA polymerase III subunit delta"/>
    <property type="match status" value="1"/>
</dbReference>
<dbReference type="Gene3D" id="1.20.272.10">
    <property type="match status" value="1"/>
</dbReference>
<dbReference type="Pfam" id="PF14840">
    <property type="entry name" value="DNA_pol3_delt_C"/>
    <property type="match status" value="1"/>
</dbReference>
<evidence type="ECO:0000256" key="9">
    <source>
        <dbReference type="ARBA" id="ARBA00049244"/>
    </source>
</evidence>
<keyword evidence="6" id="KW-0239">DNA-directed DNA polymerase</keyword>
<dbReference type="InterPro" id="IPR008921">
    <property type="entry name" value="DNA_pol3_clamp-load_cplx_C"/>
</dbReference>
<dbReference type="InterPro" id="IPR005790">
    <property type="entry name" value="DNA_polIII_delta"/>
</dbReference>
<dbReference type="GO" id="GO:0009360">
    <property type="term" value="C:DNA polymerase III complex"/>
    <property type="evidence" value="ECO:0007669"/>
    <property type="project" value="UniProtKB-UniRule"/>
</dbReference>
<comment type="subunit">
    <text evidence="7">DNA polymerase III contains a core (composed of alpha, epsilon and theta chains) that associates with a tau subunit. This core dimerizes to form the POLIII' complex. PolIII' associates with the gamma complex (composed of gamma, delta, delta', psi and chi chains) and with the beta chain to form the complete DNA polymerase III complex.</text>
</comment>
<dbReference type="InterPro" id="IPR010372">
    <property type="entry name" value="DNA_pol3_delta_N"/>
</dbReference>
<comment type="catalytic activity">
    <reaction evidence="9">
        <text>DNA(n) + a 2'-deoxyribonucleoside 5'-triphosphate = DNA(n+1) + diphosphate</text>
        <dbReference type="Rhea" id="RHEA:22508"/>
        <dbReference type="Rhea" id="RHEA-COMP:17339"/>
        <dbReference type="Rhea" id="RHEA-COMP:17340"/>
        <dbReference type="ChEBI" id="CHEBI:33019"/>
        <dbReference type="ChEBI" id="CHEBI:61560"/>
        <dbReference type="ChEBI" id="CHEBI:173112"/>
        <dbReference type="EC" id="2.7.7.7"/>
    </reaction>
</comment>
<dbReference type="Gene3D" id="1.10.8.60">
    <property type="match status" value="1"/>
</dbReference>
<dbReference type="GO" id="GO:0006261">
    <property type="term" value="P:DNA-templated DNA replication"/>
    <property type="evidence" value="ECO:0007669"/>
    <property type="project" value="TreeGrafter"/>
</dbReference>
<evidence type="ECO:0000256" key="6">
    <source>
        <dbReference type="ARBA" id="ARBA00022932"/>
    </source>
</evidence>
<organism evidence="13 14">
    <name type="scientific">Tatumella morbirosei</name>
    <dbReference type="NCBI Taxonomy" id="642227"/>
    <lineage>
        <taxon>Bacteria</taxon>
        <taxon>Pseudomonadati</taxon>
        <taxon>Pseudomonadota</taxon>
        <taxon>Gammaproteobacteria</taxon>
        <taxon>Enterobacterales</taxon>
        <taxon>Erwiniaceae</taxon>
        <taxon>Tatumella</taxon>
    </lineage>
</organism>
<evidence type="ECO:0000256" key="1">
    <source>
        <dbReference type="ARBA" id="ARBA00012417"/>
    </source>
</evidence>
<accession>A0A095TFM1</accession>
<dbReference type="InterPro" id="IPR027417">
    <property type="entry name" value="P-loop_NTPase"/>
</dbReference>
<feature type="domain" description="DNA polymerase III delta N-terminal" evidence="11">
    <location>
        <begin position="21"/>
        <end position="139"/>
    </location>
</feature>
<dbReference type="Proteomes" id="UP000029577">
    <property type="component" value="Unassembled WGS sequence"/>
</dbReference>
<dbReference type="EC" id="2.7.7.7" evidence="1 10"/>
<dbReference type="GO" id="GO:0003677">
    <property type="term" value="F:DNA binding"/>
    <property type="evidence" value="ECO:0007669"/>
    <property type="project" value="InterPro"/>
</dbReference>
<evidence type="ECO:0000256" key="8">
    <source>
        <dbReference type="ARBA" id="ARBA00034754"/>
    </source>
</evidence>
<evidence type="ECO:0000256" key="4">
    <source>
        <dbReference type="ARBA" id="ARBA00022695"/>
    </source>
</evidence>
<dbReference type="SUPFAM" id="SSF52540">
    <property type="entry name" value="P-loop containing nucleoside triphosphate hydrolases"/>
    <property type="match status" value="1"/>
</dbReference>
<keyword evidence="3" id="KW-0808">Transferase</keyword>
<proteinExistence type="inferred from homology"/>
<dbReference type="InterPro" id="IPR032780">
    <property type="entry name" value="DNA_pol3_delt_C"/>
</dbReference>
<dbReference type="NCBIfam" id="TIGR01128">
    <property type="entry name" value="holA"/>
    <property type="match status" value="1"/>
</dbReference>
<evidence type="ECO:0000313" key="14">
    <source>
        <dbReference type="Proteomes" id="UP000029577"/>
    </source>
</evidence>
<evidence type="ECO:0000256" key="2">
    <source>
        <dbReference type="ARBA" id="ARBA00017703"/>
    </source>
</evidence>
<keyword evidence="4" id="KW-0548">Nucleotidyltransferase</keyword>
<dbReference type="CDD" id="cd18138">
    <property type="entry name" value="HLD_clamp_pol_III_delta"/>
    <property type="match status" value="1"/>
</dbReference>
<dbReference type="PANTHER" id="PTHR34388:SF1">
    <property type="entry name" value="DNA POLYMERASE III SUBUNIT DELTA"/>
    <property type="match status" value="1"/>
</dbReference>
<feature type="domain" description="DNA polymerase III subunit delta C-terminal" evidence="12">
    <location>
        <begin position="214"/>
        <end position="331"/>
    </location>
</feature>
<dbReference type="Gene3D" id="3.40.50.300">
    <property type="entry name" value="P-loop containing nucleotide triphosphate hydrolases"/>
    <property type="match status" value="1"/>
</dbReference>
<dbReference type="GO" id="GO:0003887">
    <property type="term" value="F:DNA-directed DNA polymerase activity"/>
    <property type="evidence" value="ECO:0007669"/>
    <property type="project" value="UniProtKB-UniRule"/>
</dbReference>
<dbReference type="SUPFAM" id="SSF48019">
    <property type="entry name" value="post-AAA+ oligomerization domain-like"/>
    <property type="match status" value="1"/>
</dbReference>
<evidence type="ECO:0000256" key="3">
    <source>
        <dbReference type="ARBA" id="ARBA00022679"/>
    </source>
</evidence>
<gene>
    <name evidence="13" type="primary">holA</name>
    <name evidence="13" type="ORF">HA49_09015</name>
</gene>
<dbReference type="OrthoDB" id="9770982at2"/>
<dbReference type="PANTHER" id="PTHR34388">
    <property type="entry name" value="DNA POLYMERASE III SUBUNIT DELTA"/>
    <property type="match status" value="1"/>
</dbReference>
<evidence type="ECO:0000256" key="10">
    <source>
        <dbReference type="NCBIfam" id="TIGR01128"/>
    </source>
</evidence>
<dbReference type="EMBL" id="JPKR02000004">
    <property type="protein sequence ID" value="KGD75349.1"/>
    <property type="molecule type" value="Genomic_DNA"/>
</dbReference>